<keyword evidence="7" id="KW-1185">Reference proteome</keyword>
<dbReference type="InterPro" id="IPR049808">
    <property type="entry name" value="CONSTANS-like_Bbox1"/>
</dbReference>
<proteinExistence type="predicted"/>
<keyword evidence="3" id="KW-0862">Zinc</keyword>
<dbReference type="SMART" id="SM00336">
    <property type="entry name" value="BBOX"/>
    <property type="match status" value="2"/>
</dbReference>
<evidence type="ECO:0000256" key="1">
    <source>
        <dbReference type="ARBA" id="ARBA00022723"/>
    </source>
</evidence>
<sequence length="362" mass="40852">MVTPKLDCKAPQPCDVCNAQTALLYCRADSANLCLLCDHHVHSANLLSLKHLRSRICDNCCAEPVSVRCATDNLVLCQECDYDAHGTCSVSAAHDRIPVNGFSGCPSALELASIWGFDLQEEKPPDQMWNQELTMPAEEAWLNKTSVRDLMEPYEQTVLKKKNHGSGKYKQVWYKQLVELMKRNLMADVVDDDGGGRGGEIEDLVQNVEANDNVLAPLEIMQPQQQMQTPFTSLLMMQTPESNHIVDGGDVLWNGNPTDQTPQIWDFKSEELWGDEPQFEEDGYGGSDAAVFMIKNFMDETSLSAKLLGDACHLNYTPSQDNMDSINVLFLNQFTVSYKYPFSYKCKILRQRINYIKSLRQF</sequence>
<keyword evidence="2 4" id="KW-0863">Zinc-finger</keyword>
<dbReference type="GO" id="GO:0008270">
    <property type="term" value="F:zinc ion binding"/>
    <property type="evidence" value="ECO:0007669"/>
    <property type="project" value="UniProtKB-KW"/>
</dbReference>
<organism evidence="6 7">
    <name type="scientific">Hibiscus syriacus</name>
    <name type="common">Rose of Sharon</name>
    <dbReference type="NCBI Taxonomy" id="106335"/>
    <lineage>
        <taxon>Eukaryota</taxon>
        <taxon>Viridiplantae</taxon>
        <taxon>Streptophyta</taxon>
        <taxon>Embryophyta</taxon>
        <taxon>Tracheophyta</taxon>
        <taxon>Spermatophyta</taxon>
        <taxon>Magnoliopsida</taxon>
        <taxon>eudicotyledons</taxon>
        <taxon>Gunneridae</taxon>
        <taxon>Pentapetalae</taxon>
        <taxon>rosids</taxon>
        <taxon>malvids</taxon>
        <taxon>Malvales</taxon>
        <taxon>Malvaceae</taxon>
        <taxon>Malvoideae</taxon>
        <taxon>Hibiscus</taxon>
    </lineage>
</organism>
<dbReference type="CDD" id="cd19821">
    <property type="entry name" value="Bbox1_BBX-like"/>
    <property type="match status" value="1"/>
</dbReference>
<feature type="domain" description="B box-type" evidence="5">
    <location>
        <begin position="52"/>
        <end position="99"/>
    </location>
</feature>
<evidence type="ECO:0000256" key="3">
    <source>
        <dbReference type="ARBA" id="ARBA00022833"/>
    </source>
</evidence>
<keyword evidence="1" id="KW-0479">Metal-binding</keyword>
<evidence type="ECO:0000259" key="5">
    <source>
        <dbReference type="PROSITE" id="PS50119"/>
    </source>
</evidence>
<evidence type="ECO:0000313" key="6">
    <source>
        <dbReference type="EMBL" id="KAE8730298.1"/>
    </source>
</evidence>
<evidence type="ECO:0000256" key="2">
    <source>
        <dbReference type="ARBA" id="ARBA00022771"/>
    </source>
</evidence>
<dbReference type="PANTHER" id="PTHR31717:SF45">
    <property type="entry name" value="ZINC FINGER PROTEIN CONSTANS-LIKE 14-RELATED"/>
    <property type="match status" value="1"/>
</dbReference>
<name>A0A6A3CSU9_HIBSY</name>
<protein>
    <recommendedName>
        <fullName evidence="5">B box-type domain-containing protein</fullName>
    </recommendedName>
</protein>
<dbReference type="AlphaFoldDB" id="A0A6A3CSU9"/>
<dbReference type="PROSITE" id="PS50119">
    <property type="entry name" value="ZF_BBOX"/>
    <property type="match status" value="2"/>
</dbReference>
<gene>
    <name evidence="6" type="ORF">F3Y22_tig00003041pilonHSYRG01323</name>
</gene>
<dbReference type="InterPro" id="IPR000315">
    <property type="entry name" value="Znf_B-box"/>
</dbReference>
<dbReference type="Proteomes" id="UP000436088">
    <property type="component" value="Unassembled WGS sequence"/>
</dbReference>
<evidence type="ECO:0000313" key="7">
    <source>
        <dbReference type="Proteomes" id="UP000436088"/>
    </source>
</evidence>
<dbReference type="EMBL" id="VEPZ02000209">
    <property type="protein sequence ID" value="KAE8730298.1"/>
    <property type="molecule type" value="Genomic_DNA"/>
</dbReference>
<evidence type="ECO:0000256" key="4">
    <source>
        <dbReference type="PROSITE-ProRule" id="PRU00024"/>
    </source>
</evidence>
<accession>A0A6A3CSU9</accession>
<feature type="domain" description="B box-type" evidence="5">
    <location>
        <begin position="9"/>
        <end position="56"/>
    </location>
</feature>
<reference evidence="6" key="1">
    <citation type="submission" date="2019-09" db="EMBL/GenBank/DDBJ databases">
        <title>Draft genome information of white flower Hibiscus syriacus.</title>
        <authorList>
            <person name="Kim Y.-M."/>
        </authorList>
    </citation>
    <scope>NUCLEOTIDE SEQUENCE [LARGE SCALE GENOMIC DNA]</scope>
    <source>
        <strain evidence="6">YM2019G1</strain>
    </source>
</reference>
<dbReference type="PANTHER" id="PTHR31717">
    <property type="entry name" value="ZINC FINGER PROTEIN CONSTANS-LIKE 10"/>
    <property type="match status" value="1"/>
</dbReference>
<comment type="caution">
    <text evidence="6">The sequence shown here is derived from an EMBL/GenBank/DDBJ whole genome shotgun (WGS) entry which is preliminary data.</text>
</comment>